<feature type="domain" description="AB hydrolase-1" evidence="2">
    <location>
        <begin position="98"/>
        <end position="317"/>
    </location>
</feature>
<evidence type="ECO:0000256" key="1">
    <source>
        <dbReference type="SAM" id="MobiDB-lite"/>
    </source>
</evidence>
<evidence type="ECO:0000313" key="3">
    <source>
        <dbReference type="EMBL" id="XBO44251.1"/>
    </source>
</evidence>
<organism evidence="3">
    <name type="scientific">Pedococcus sp. KACC 23699</name>
    <dbReference type="NCBI Taxonomy" id="3149228"/>
    <lineage>
        <taxon>Bacteria</taxon>
        <taxon>Bacillati</taxon>
        <taxon>Actinomycetota</taxon>
        <taxon>Actinomycetes</taxon>
        <taxon>Micrococcales</taxon>
        <taxon>Intrasporangiaceae</taxon>
        <taxon>Pedococcus</taxon>
    </lineage>
</organism>
<keyword evidence="3" id="KW-0378">Hydrolase</keyword>
<dbReference type="PANTHER" id="PTHR37017:SF11">
    <property type="entry name" value="ESTERASE_LIPASE_THIOESTERASE DOMAIN-CONTAINING PROTEIN"/>
    <property type="match status" value="1"/>
</dbReference>
<dbReference type="EMBL" id="CP157483">
    <property type="protein sequence ID" value="XBO44251.1"/>
    <property type="molecule type" value="Genomic_DNA"/>
</dbReference>
<protein>
    <submittedName>
        <fullName evidence="3">Alpha/beta hydrolase</fullName>
    </submittedName>
</protein>
<feature type="compositionally biased region" description="Basic residues" evidence="1">
    <location>
        <begin position="1"/>
        <end position="11"/>
    </location>
</feature>
<feature type="region of interest" description="Disordered" evidence="1">
    <location>
        <begin position="1"/>
        <end position="50"/>
    </location>
</feature>
<reference evidence="3" key="1">
    <citation type="submission" date="2024-05" db="EMBL/GenBank/DDBJ databases">
        <authorList>
            <person name="Kim S."/>
            <person name="Heo J."/>
            <person name="Choi H."/>
            <person name="Choi Y."/>
            <person name="Kwon S.-W."/>
            <person name="Kim Y."/>
        </authorList>
    </citation>
    <scope>NUCLEOTIDE SEQUENCE</scope>
    <source>
        <strain evidence="3">KACC 23699</strain>
    </source>
</reference>
<dbReference type="SUPFAM" id="SSF53474">
    <property type="entry name" value="alpha/beta-Hydrolases"/>
    <property type="match status" value="1"/>
</dbReference>
<dbReference type="InterPro" id="IPR000073">
    <property type="entry name" value="AB_hydrolase_1"/>
</dbReference>
<dbReference type="PANTHER" id="PTHR37017">
    <property type="entry name" value="AB HYDROLASE-1 DOMAIN-CONTAINING PROTEIN-RELATED"/>
    <property type="match status" value="1"/>
</dbReference>
<evidence type="ECO:0000259" key="2">
    <source>
        <dbReference type="Pfam" id="PF12697"/>
    </source>
</evidence>
<dbReference type="InterPro" id="IPR029058">
    <property type="entry name" value="AB_hydrolase_fold"/>
</dbReference>
<dbReference type="RefSeq" id="WP_406831741.1">
    <property type="nucleotide sequence ID" value="NZ_CP157483.1"/>
</dbReference>
<name>A0AAU7JV02_9MICO</name>
<dbReference type="PROSITE" id="PS51318">
    <property type="entry name" value="TAT"/>
    <property type="match status" value="1"/>
</dbReference>
<dbReference type="InterPro" id="IPR006311">
    <property type="entry name" value="TAT_signal"/>
</dbReference>
<gene>
    <name evidence="3" type="ORF">ABEG17_02690</name>
</gene>
<dbReference type="Pfam" id="PF12697">
    <property type="entry name" value="Abhydrolase_6"/>
    <property type="match status" value="1"/>
</dbReference>
<proteinExistence type="predicted"/>
<sequence>MTQRQRTRVRRIPPADRTAMNPLPGPSPQHPSTPGSDPAPAPGANGGNFSRRTLLHATAATGVALGLTATLRAIPAQAAGGTGGTHELGHGRPRKSTIVLAHGAFAESSSWDDVVTILQRRGHRVVSVAVPLRGVATDSRYLSDVVATLDGPVVLVGHSYGGAVISNTDRTAGDIRALVYVAAFAGEVGESCAELSGKFPGSTLGTTLTFVDLATGGRDLYIDQDKYHHQFCADVSDRKAAQMATSQRPIAESALAEPFGPDPLWKTIPSWFIWGEIDYNIPAQAHAFMADRAGAHTAIEVPGASHVVGVTHPERTAGVIAAAARATQRSGGAS</sequence>
<dbReference type="AlphaFoldDB" id="A0AAU7JV02"/>
<dbReference type="GO" id="GO:0016787">
    <property type="term" value="F:hydrolase activity"/>
    <property type="evidence" value="ECO:0007669"/>
    <property type="project" value="UniProtKB-KW"/>
</dbReference>
<dbReference type="InterPro" id="IPR052897">
    <property type="entry name" value="Sec-Metab_Biosynth_Hydrolase"/>
</dbReference>
<dbReference type="Gene3D" id="3.40.50.1820">
    <property type="entry name" value="alpha/beta hydrolase"/>
    <property type="match status" value="1"/>
</dbReference>
<accession>A0AAU7JV02</accession>
<feature type="compositionally biased region" description="Pro residues" evidence="1">
    <location>
        <begin position="23"/>
        <end position="41"/>
    </location>
</feature>